<gene>
    <name evidence="1" type="ORF">CROQUDRAFT_27409</name>
</gene>
<dbReference type="EMBL" id="MU167431">
    <property type="protein sequence ID" value="KAG0140620.1"/>
    <property type="molecule type" value="Genomic_DNA"/>
</dbReference>
<dbReference type="InterPro" id="IPR036691">
    <property type="entry name" value="Endo/exonu/phosph_ase_sf"/>
</dbReference>
<organism evidence="1 2">
    <name type="scientific">Cronartium quercuum f. sp. fusiforme G11</name>
    <dbReference type="NCBI Taxonomy" id="708437"/>
    <lineage>
        <taxon>Eukaryota</taxon>
        <taxon>Fungi</taxon>
        <taxon>Dikarya</taxon>
        <taxon>Basidiomycota</taxon>
        <taxon>Pucciniomycotina</taxon>
        <taxon>Pucciniomycetes</taxon>
        <taxon>Pucciniales</taxon>
        <taxon>Coleosporiaceae</taxon>
        <taxon>Cronartium</taxon>
    </lineage>
</organism>
<reference evidence="1" key="1">
    <citation type="submission" date="2013-11" db="EMBL/GenBank/DDBJ databases">
        <title>Genome sequence of the fusiform rust pathogen reveals effectors for host alternation and coevolution with pine.</title>
        <authorList>
            <consortium name="DOE Joint Genome Institute"/>
            <person name="Smith K."/>
            <person name="Pendleton A."/>
            <person name="Kubisiak T."/>
            <person name="Anderson C."/>
            <person name="Salamov A."/>
            <person name="Aerts A."/>
            <person name="Riley R."/>
            <person name="Clum A."/>
            <person name="Lindquist E."/>
            <person name="Ence D."/>
            <person name="Campbell M."/>
            <person name="Kronenberg Z."/>
            <person name="Feau N."/>
            <person name="Dhillon B."/>
            <person name="Hamelin R."/>
            <person name="Burleigh J."/>
            <person name="Smith J."/>
            <person name="Yandell M."/>
            <person name="Nelson C."/>
            <person name="Grigoriev I."/>
            <person name="Davis J."/>
        </authorList>
    </citation>
    <scope>NUCLEOTIDE SEQUENCE</scope>
    <source>
        <strain evidence="1">G11</strain>
    </source>
</reference>
<accession>A0A9P6T6J0</accession>
<dbReference type="Proteomes" id="UP000886653">
    <property type="component" value="Unassembled WGS sequence"/>
</dbReference>
<dbReference type="SUPFAM" id="SSF56219">
    <property type="entry name" value="DNase I-like"/>
    <property type="match status" value="1"/>
</dbReference>
<name>A0A9P6T6J0_9BASI</name>
<evidence type="ECO:0000313" key="2">
    <source>
        <dbReference type="Proteomes" id="UP000886653"/>
    </source>
</evidence>
<keyword evidence="2" id="KW-1185">Reference proteome</keyword>
<evidence type="ECO:0008006" key="3">
    <source>
        <dbReference type="Google" id="ProtNLM"/>
    </source>
</evidence>
<evidence type="ECO:0000313" key="1">
    <source>
        <dbReference type="EMBL" id="KAG0140620.1"/>
    </source>
</evidence>
<dbReference type="AlphaFoldDB" id="A0A9P6T6J0"/>
<feature type="non-terminal residue" evidence="1">
    <location>
        <position position="50"/>
    </location>
</feature>
<dbReference type="Gene3D" id="3.60.10.10">
    <property type="entry name" value="Endonuclease/exonuclease/phosphatase"/>
    <property type="match status" value="1"/>
</dbReference>
<comment type="caution">
    <text evidence="1">The sequence shown here is derived from an EMBL/GenBank/DDBJ whole genome shotgun (WGS) entry which is preliminary data.</text>
</comment>
<proteinExistence type="predicted"/>
<protein>
    <recommendedName>
        <fullName evidence="3">Endonuclease/exonuclease/phosphatase domain-containing protein</fullName>
    </recommendedName>
</protein>
<feature type="non-terminal residue" evidence="1">
    <location>
        <position position="1"/>
    </location>
</feature>
<sequence length="50" mass="5665">PTILTMDSNLHSTLWNPAHNHNHDSDADRQVEFMTNWDLSLCSPAGIPTY</sequence>